<gene>
    <name evidence="2" type="ORF">C1SCF055_LOCUS35407</name>
</gene>
<dbReference type="OrthoDB" id="410564at2759"/>
<reference evidence="2" key="1">
    <citation type="submission" date="2022-10" db="EMBL/GenBank/DDBJ databases">
        <authorList>
            <person name="Chen Y."/>
            <person name="Dougan E. K."/>
            <person name="Chan C."/>
            <person name="Rhodes N."/>
            <person name="Thang M."/>
        </authorList>
    </citation>
    <scope>NUCLEOTIDE SEQUENCE</scope>
</reference>
<keyword evidence="4" id="KW-1185">Reference proteome</keyword>
<dbReference type="EMBL" id="CAMXCT010004716">
    <property type="protein sequence ID" value="CAI4010106.1"/>
    <property type="molecule type" value="Genomic_DNA"/>
</dbReference>
<reference evidence="3" key="2">
    <citation type="submission" date="2024-04" db="EMBL/GenBank/DDBJ databases">
        <authorList>
            <person name="Chen Y."/>
            <person name="Shah S."/>
            <person name="Dougan E. K."/>
            <person name="Thang M."/>
            <person name="Chan C."/>
        </authorList>
    </citation>
    <scope>NUCLEOTIDE SEQUENCE [LARGE SCALE GENOMIC DNA]</scope>
</reference>
<dbReference type="EMBL" id="CAMXCT020004716">
    <property type="protein sequence ID" value="CAL1163481.1"/>
    <property type="molecule type" value="Genomic_DNA"/>
</dbReference>
<dbReference type="Proteomes" id="UP001152797">
    <property type="component" value="Unassembled WGS sequence"/>
</dbReference>
<accession>A0A9P1GDK7</accession>
<organism evidence="2">
    <name type="scientific">Cladocopium goreaui</name>
    <dbReference type="NCBI Taxonomy" id="2562237"/>
    <lineage>
        <taxon>Eukaryota</taxon>
        <taxon>Sar</taxon>
        <taxon>Alveolata</taxon>
        <taxon>Dinophyceae</taxon>
        <taxon>Suessiales</taxon>
        <taxon>Symbiodiniaceae</taxon>
        <taxon>Cladocopium</taxon>
    </lineage>
</organism>
<name>A0A9P1GDK7_9DINO</name>
<feature type="region of interest" description="Disordered" evidence="1">
    <location>
        <begin position="590"/>
        <end position="625"/>
    </location>
</feature>
<proteinExistence type="predicted"/>
<dbReference type="AlphaFoldDB" id="A0A9P1GDK7"/>
<comment type="caution">
    <text evidence="2">The sequence shown here is derived from an EMBL/GenBank/DDBJ whole genome shotgun (WGS) entry which is preliminary data.</text>
</comment>
<evidence type="ECO:0000313" key="4">
    <source>
        <dbReference type="Proteomes" id="UP001152797"/>
    </source>
</evidence>
<protein>
    <submittedName>
        <fullName evidence="2">Uncharacterized protein</fullName>
    </submittedName>
</protein>
<dbReference type="EMBL" id="CAMXCT030004716">
    <property type="protein sequence ID" value="CAL4797418.1"/>
    <property type="molecule type" value="Genomic_DNA"/>
</dbReference>
<sequence length="625" mass="68645">MAIPPKAVDHITKIMASDLGPLQKWKSIKDMLLECGVAYVATAKATAFVVHPKNRSGALISPHGCHRKGLQIMKAGADISLLGNSVCIELSPNMAERQKQIDPFEKLVASTPLLSPLLGTERYASLSSGHTCQFVKALVHGCPTCEEDLAGTNGKLGAHVWQSDRDLKTMVEAGWEWLVLPHTVEAQFPQLPELIQHALNCPNSVFASQSEMELASSIWDAVSSNPQKEVNWDEVSMHGCTGGNVQDYAKTIGKFVKLYSGNGQLLDFLNVFSKEFGENAVLGIEFFSSVVDMVINNVDLFPFLRCGLIVTNLTCGKARCVDGFARLLTKSDVERCKGTKLRQQVQDVESLLQSKWGEVFAAPQEKKHIYYKAFGKCCIRAILLLTGKWKMGRENKEYKDIESIKGAYDNELASSTPTDIKVTKELKPSKGKAPALIADDAAKLTPTLVCRKENDRAYIYGVLFSMCKSYHKKVLIQEDPVKRIYTDGQAKQHDLTMVPMTDKVDKIVLKSPGQLSKFAKVSYGGTEWYILPPKPWKCVDGTCTGLVVPFWVACGAMVKEDSNMAFEMKDVKGLKVQVLSNPKQLPAKTMLSVVDPSAAHSSKGKGKSAKREASGKAPAAKKIKQ</sequence>
<evidence type="ECO:0000313" key="3">
    <source>
        <dbReference type="EMBL" id="CAL1163481.1"/>
    </source>
</evidence>
<evidence type="ECO:0000313" key="2">
    <source>
        <dbReference type="EMBL" id="CAI4010106.1"/>
    </source>
</evidence>
<evidence type="ECO:0000256" key="1">
    <source>
        <dbReference type="SAM" id="MobiDB-lite"/>
    </source>
</evidence>